<reference evidence="1 2" key="1">
    <citation type="submission" date="2016-10" db="EMBL/GenBank/DDBJ databases">
        <authorList>
            <person name="Varghese N."/>
            <person name="Submissions S."/>
        </authorList>
    </citation>
    <scope>NUCLEOTIDE SEQUENCE [LARGE SCALE GENOMIC DNA]</scope>
    <source>
        <strain evidence="1 2">Nl1</strain>
    </source>
</reference>
<name>A0ABY0TKM7_9PROT</name>
<dbReference type="EMBL" id="FNKY01000001">
    <property type="protein sequence ID" value="SDQ95534.1"/>
    <property type="molecule type" value="Genomic_DNA"/>
</dbReference>
<evidence type="ECO:0000313" key="2">
    <source>
        <dbReference type="Proteomes" id="UP000183471"/>
    </source>
</evidence>
<keyword evidence="2" id="KW-1185">Reference proteome</keyword>
<dbReference type="Proteomes" id="UP000183471">
    <property type="component" value="Unassembled WGS sequence"/>
</dbReference>
<accession>A0ABY0TKM7</accession>
<dbReference type="RefSeq" id="WP_074633832.1">
    <property type="nucleotide sequence ID" value="NZ_FNKY01000001.1"/>
</dbReference>
<protein>
    <submittedName>
        <fullName evidence="1">Uncharacterized protein</fullName>
    </submittedName>
</protein>
<evidence type="ECO:0000313" key="1">
    <source>
        <dbReference type="EMBL" id="SDQ95534.1"/>
    </source>
</evidence>
<proteinExistence type="predicted"/>
<gene>
    <name evidence="1" type="ORF">SAMN05216402_2978</name>
</gene>
<comment type="caution">
    <text evidence="1">The sequence shown here is derived from an EMBL/GenBank/DDBJ whole genome shotgun (WGS) entry which is preliminary data.</text>
</comment>
<organism evidence="1 2">
    <name type="scientific">Nitrosospira multiformis</name>
    <dbReference type="NCBI Taxonomy" id="1231"/>
    <lineage>
        <taxon>Bacteria</taxon>
        <taxon>Pseudomonadati</taxon>
        <taxon>Pseudomonadota</taxon>
        <taxon>Betaproteobacteria</taxon>
        <taxon>Nitrosomonadales</taxon>
        <taxon>Nitrosomonadaceae</taxon>
        <taxon>Nitrosospira</taxon>
    </lineage>
</organism>
<sequence length="290" mass="31902">MNIAKFWAGKMYGTNTGNLFLELENTGPDISGTLRIMDAEHGVAEYSIKGTFDEKLKLSGDPVKGPPDIELGTLTAEAILTPEGNIRGTWVTSIGTGGAFTAYPHHGAYPENVGQAHPPIARQLYTKNIFLGSVRLFFSDVKQLISYIQEDFNSSQPVVTYNVRGSQVTKFAEDFLNEAHSLGPLNYLKITTQEPEPGGYGINRLIVVELNAQGINEVRGQSIQESWVIGKTEATAALLKPSERVLITSYKKFGLGLNHITFLAMLVFMPEIANWKDRALFVSVVFFCLP</sequence>